<reference evidence="2 3" key="1">
    <citation type="submission" date="2020-08" db="EMBL/GenBank/DDBJ databases">
        <title>Genomic Encyclopedia of Type Strains, Phase IV (KMG-IV): sequencing the most valuable type-strain genomes for metagenomic binning, comparative biology and taxonomic classification.</title>
        <authorList>
            <person name="Goeker M."/>
        </authorList>
    </citation>
    <scope>NUCLEOTIDE SEQUENCE [LARGE SCALE GENOMIC DNA]</scope>
    <source>
        <strain evidence="2 3">DSM 11805</strain>
    </source>
</reference>
<accession>A0A841RLN4</accession>
<proteinExistence type="predicted"/>
<dbReference type="Pfam" id="PF13487">
    <property type="entry name" value="HD_5"/>
    <property type="match status" value="1"/>
</dbReference>
<organism evidence="2 3">
    <name type="scientific">Gracilibacillus halotolerans</name>
    <dbReference type="NCBI Taxonomy" id="74386"/>
    <lineage>
        <taxon>Bacteria</taxon>
        <taxon>Bacillati</taxon>
        <taxon>Bacillota</taxon>
        <taxon>Bacilli</taxon>
        <taxon>Bacillales</taxon>
        <taxon>Bacillaceae</taxon>
        <taxon>Gracilibacillus</taxon>
    </lineage>
</organism>
<dbReference type="Proteomes" id="UP000572212">
    <property type="component" value="Unassembled WGS sequence"/>
</dbReference>
<dbReference type="InterPro" id="IPR037522">
    <property type="entry name" value="HD_GYP_dom"/>
</dbReference>
<dbReference type="EMBL" id="JACHON010000011">
    <property type="protein sequence ID" value="MBB6513399.1"/>
    <property type="molecule type" value="Genomic_DNA"/>
</dbReference>
<evidence type="ECO:0000313" key="2">
    <source>
        <dbReference type="EMBL" id="MBB6513399.1"/>
    </source>
</evidence>
<sequence>MKVHPKQLVPGCIVQKTILGMSGNPIVKAETVIENQHIEALVHFGIEQMDVKERMVTGLTFKPQPYKVKDKQSTKKTTVEEPEEFETIYVRTVEQYKKMFKSWQGGTPIDLGDVRKMVSPLFHSLTQYPPDLFILYKYATARDYIYHHAVSVSLLSAYLAKKMEHDIDWFQIGLAGVLADSGMSRLNPNWLIKGTELTIQEFKEMKKHPTYSYQLVENITALTKAAKLAILQHHERLDGSGYPLGVKADKIHPYAKIIAIVDTYHAMTSERAYKPKKSPFKVMEEMLSVKHQKYDYTTLNVFVEAFINYSIGSEVVLSNGDRAHVVYIHSDNPTRPMVRLDNNEIINLNEKKTLYIENILT</sequence>
<dbReference type="Gene3D" id="1.10.3210.10">
    <property type="entry name" value="Hypothetical protein af1432"/>
    <property type="match status" value="1"/>
</dbReference>
<keyword evidence="3" id="KW-1185">Reference proteome</keyword>
<feature type="domain" description="HD-GYP" evidence="1">
    <location>
        <begin position="114"/>
        <end position="318"/>
    </location>
</feature>
<dbReference type="CDD" id="cd00077">
    <property type="entry name" value="HDc"/>
    <property type="match status" value="1"/>
</dbReference>
<dbReference type="AlphaFoldDB" id="A0A841RLN4"/>
<dbReference type="SUPFAM" id="SSF109604">
    <property type="entry name" value="HD-domain/PDEase-like"/>
    <property type="match status" value="1"/>
</dbReference>
<gene>
    <name evidence="2" type="ORF">GGQ92_002207</name>
</gene>
<protein>
    <submittedName>
        <fullName evidence="2">HD-GYP domain-containing protein (C-di-GMP phosphodiesterase class II)</fullName>
    </submittedName>
</protein>
<dbReference type="SMART" id="SM00471">
    <property type="entry name" value="HDc"/>
    <property type="match status" value="1"/>
</dbReference>
<name>A0A841RLN4_9BACI</name>
<dbReference type="PANTHER" id="PTHR43155:SF2">
    <property type="entry name" value="CYCLIC DI-GMP PHOSPHODIESTERASE PA4108"/>
    <property type="match status" value="1"/>
</dbReference>
<dbReference type="PROSITE" id="PS51832">
    <property type="entry name" value="HD_GYP"/>
    <property type="match status" value="1"/>
</dbReference>
<comment type="caution">
    <text evidence="2">The sequence shown here is derived from an EMBL/GenBank/DDBJ whole genome shotgun (WGS) entry which is preliminary data.</text>
</comment>
<dbReference type="InterPro" id="IPR003607">
    <property type="entry name" value="HD/PDEase_dom"/>
</dbReference>
<evidence type="ECO:0000259" key="1">
    <source>
        <dbReference type="PROSITE" id="PS51832"/>
    </source>
</evidence>
<dbReference type="PANTHER" id="PTHR43155">
    <property type="entry name" value="CYCLIC DI-GMP PHOSPHODIESTERASE PA4108-RELATED"/>
    <property type="match status" value="1"/>
</dbReference>
<evidence type="ECO:0000313" key="3">
    <source>
        <dbReference type="Proteomes" id="UP000572212"/>
    </source>
</evidence>